<dbReference type="GO" id="GO:0005524">
    <property type="term" value="F:ATP binding"/>
    <property type="evidence" value="ECO:0007669"/>
    <property type="project" value="UniProtKB-UniRule"/>
</dbReference>
<keyword evidence="2 9" id="KW-0378">Hydrolase</keyword>
<protein>
    <recommendedName>
        <fullName evidence="7">DNA 3'-5' helicase</fullName>
        <ecNumber evidence="7">5.6.2.4</ecNumber>
    </recommendedName>
</protein>
<evidence type="ECO:0000259" key="11">
    <source>
        <dbReference type="PROSITE" id="PS51217"/>
    </source>
</evidence>
<dbReference type="Pfam" id="PF00580">
    <property type="entry name" value="UvrD-helicase"/>
    <property type="match status" value="1"/>
</dbReference>
<dbReference type="RefSeq" id="WP_106927071.1">
    <property type="nucleotide sequence ID" value="NZ_PYFT01000001.1"/>
</dbReference>
<evidence type="ECO:0000256" key="7">
    <source>
        <dbReference type="ARBA" id="ARBA00034808"/>
    </source>
</evidence>
<keyword evidence="13" id="KW-1185">Reference proteome</keyword>
<sequence length="1122" mass="130536">MPQQFKIYSSSAGSGKTYHLTKEYLKLALQSENPGYYRSILAITFTNDAANEMKERILGALRQFNEIQADARAQARSEELLNLITFEIQTEYNQPETDREIIRARAERTFEQILYNYSEFAVSTIDAFVNKVVTAFTRELNIPYNFEVDLDTTTLLNTAVSMLLDKVNNAPDNSLLAQTLEQYALEKADEGRSWNSLPDELASFANNLLNEQVYEAVSELQKLTLQDFKKIRQDLYRYKKQIEEAVVEAAQAAIDLLSAHQIEPSFLHYKEKGIYGFFNKYLKNFEFQKPNTYVEQTINNDKWCGAKVPKDVEARLNGIKSQIVDYFQTIETIRTQQSANYILITEIIKHLYQVSVLNELEKCIQDIKRDTNLVHISEFNKRITDIVLNEPVPFIYERLGEKYNHILIDEFQDTSALQWNNLLPLIENSLASGYFNMAVGDAKQAIYRWRGGDMDQILHLYKRNTPALYQNRKNEDLLEVRYDTLDLSLTPADLNTNYRSATEIISFNNDFFKFVSESNPAYPMLQSIYDENFKQATPESSTRTGGHIQVIFTHNEDANYQYDLNSCERTEVLYEGYEKPEILTYQESTLQIVLQLIRHALAEGYEWKDIAVLSRTNRNSRLVAGFLKEKKFAIISQDSLSLQFAEVVNLVVALFRIFNRPDDTLARAEAMYLFCKVVLNVQPDNTVTQTIATIANCADNTAFFDELRTAGYDLEEKETGNLSIYELTEKIIRVFGLLGKNNECEYLFRFLDVVLEYSLNQSNNLNNFLEYWETHKEKLSINSPKNRNAITITSIHKAKGLAYPVVIIPFADWSVEPQRSALLWSRLPADLPVFHDLPAAVVTMSKRLEETPLQPQYQMELEKTFIENLNMLYVGFTRPQDRLYLIAQKKDFNQGGNQKNSNYLLYQYLQHQQLWQEDQLCYQLAQGTATQNSSTPVTAQVFHLDLFRSFNWTQRLKLKQHANNVFDFETQQEYRRLNRKLHYALSRITTADDLNFVLKQLVNEGIFSSKETPELRETLKKIINHPEIKRYFSKDILIEKEKEILNVRATRYKPDRIVFDGTKVVLLDFKAPPFTQEHADNLNFYSSLFKELLYTEIECVLYYFDVEEVRKWVYVDEIKAGV</sequence>
<evidence type="ECO:0000256" key="2">
    <source>
        <dbReference type="ARBA" id="ARBA00022801"/>
    </source>
</evidence>
<dbReference type="Gene3D" id="3.40.50.300">
    <property type="entry name" value="P-loop containing nucleotide triphosphate hydrolases"/>
    <property type="match status" value="3"/>
</dbReference>
<dbReference type="GO" id="GO:0043138">
    <property type="term" value="F:3'-5' DNA helicase activity"/>
    <property type="evidence" value="ECO:0007669"/>
    <property type="project" value="UniProtKB-EC"/>
</dbReference>
<evidence type="ECO:0000313" key="12">
    <source>
        <dbReference type="EMBL" id="PSR52944.1"/>
    </source>
</evidence>
<evidence type="ECO:0000256" key="8">
    <source>
        <dbReference type="ARBA" id="ARBA00048988"/>
    </source>
</evidence>
<dbReference type="Gene3D" id="1.10.3170.10">
    <property type="entry name" value="Recbcd, chain B, domain 2"/>
    <property type="match status" value="1"/>
</dbReference>
<feature type="domain" description="UvrD-like helicase ATP-binding" evidence="10">
    <location>
        <begin position="1"/>
        <end position="501"/>
    </location>
</feature>
<dbReference type="GO" id="GO:0016887">
    <property type="term" value="F:ATP hydrolysis activity"/>
    <property type="evidence" value="ECO:0007669"/>
    <property type="project" value="RHEA"/>
</dbReference>
<dbReference type="InterPro" id="IPR014017">
    <property type="entry name" value="DNA_helicase_UvrD-like_C"/>
</dbReference>
<dbReference type="Pfam" id="PF13361">
    <property type="entry name" value="UvrD_C"/>
    <property type="match status" value="1"/>
</dbReference>
<dbReference type="Proteomes" id="UP000240357">
    <property type="component" value="Unassembled WGS sequence"/>
</dbReference>
<evidence type="ECO:0000313" key="13">
    <source>
        <dbReference type="Proteomes" id="UP000240357"/>
    </source>
</evidence>
<feature type="domain" description="UvrD-like helicase C-terminal" evidence="11">
    <location>
        <begin position="543"/>
        <end position="800"/>
    </location>
</feature>
<proteinExistence type="predicted"/>
<reference evidence="12 13" key="1">
    <citation type="submission" date="2018-03" db="EMBL/GenBank/DDBJ databases">
        <title>Adhaeribacter sp. HMF7605 Genome sequencing and assembly.</title>
        <authorList>
            <person name="Kang H."/>
            <person name="Kang J."/>
            <person name="Cha I."/>
            <person name="Kim H."/>
            <person name="Joh K."/>
        </authorList>
    </citation>
    <scope>NUCLEOTIDE SEQUENCE [LARGE SCALE GENOMIC DNA]</scope>
    <source>
        <strain evidence="12 13">HMF7605</strain>
    </source>
</reference>
<dbReference type="EMBL" id="PYFT01000001">
    <property type="protein sequence ID" value="PSR52944.1"/>
    <property type="molecule type" value="Genomic_DNA"/>
</dbReference>
<dbReference type="GO" id="GO:0000725">
    <property type="term" value="P:recombinational repair"/>
    <property type="evidence" value="ECO:0007669"/>
    <property type="project" value="TreeGrafter"/>
</dbReference>
<evidence type="ECO:0000256" key="6">
    <source>
        <dbReference type="ARBA" id="ARBA00034617"/>
    </source>
</evidence>
<evidence type="ECO:0000259" key="10">
    <source>
        <dbReference type="PROSITE" id="PS51198"/>
    </source>
</evidence>
<evidence type="ECO:0000256" key="5">
    <source>
        <dbReference type="ARBA" id="ARBA00023235"/>
    </source>
</evidence>
<dbReference type="InterPro" id="IPR000212">
    <property type="entry name" value="DNA_helicase_UvrD/REP"/>
</dbReference>
<comment type="caution">
    <text evidence="12">The sequence shown here is derived from an EMBL/GenBank/DDBJ whole genome shotgun (WGS) entry which is preliminary data.</text>
</comment>
<keyword evidence="3 9" id="KW-0347">Helicase</keyword>
<dbReference type="EC" id="5.6.2.4" evidence="7"/>
<evidence type="ECO:0000256" key="3">
    <source>
        <dbReference type="ARBA" id="ARBA00022806"/>
    </source>
</evidence>
<dbReference type="OrthoDB" id="9810135at2"/>
<dbReference type="InterPro" id="IPR014016">
    <property type="entry name" value="UvrD-like_ATP-bd"/>
</dbReference>
<dbReference type="PROSITE" id="PS51217">
    <property type="entry name" value="UVRD_HELICASE_CTER"/>
    <property type="match status" value="1"/>
</dbReference>
<dbReference type="PANTHER" id="PTHR11070">
    <property type="entry name" value="UVRD / RECB / PCRA DNA HELICASE FAMILY MEMBER"/>
    <property type="match status" value="1"/>
</dbReference>
<dbReference type="GO" id="GO:0005829">
    <property type="term" value="C:cytosol"/>
    <property type="evidence" value="ECO:0007669"/>
    <property type="project" value="TreeGrafter"/>
</dbReference>
<keyword evidence="1 9" id="KW-0547">Nucleotide-binding</keyword>
<gene>
    <name evidence="12" type="ORF">AHMF7605_05090</name>
</gene>
<evidence type="ECO:0000256" key="1">
    <source>
        <dbReference type="ARBA" id="ARBA00022741"/>
    </source>
</evidence>
<keyword evidence="4 9" id="KW-0067">ATP-binding</keyword>
<organism evidence="12 13">
    <name type="scientific">Adhaeribacter arboris</name>
    <dbReference type="NCBI Taxonomy" id="2072846"/>
    <lineage>
        <taxon>Bacteria</taxon>
        <taxon>Pseudomonadati</taxon>
        <taxon>Bacteroidota</taxon>
        <taxon>Cytophagia</taxon>
        <taxon>Cytophagales</taxon>
        <taxon>Hymenobacteraceae</taxon>
        <taxon>Adhaeribacter</taxon>
    </lineage>
</organism>
<dbReference type="InterPro" id="IPR027417">
    <property type="entry name" value="P-loop_NTPase"/>
</dbReference>
<keyword evidence="5" id="KW-0413">Isomerase</keyword>
<feature type="binding site" evidence="9">
    <location>
        <begin position="10"/>
        <end position="17"/>
    </location>
    <ligand>
        <name>ATP</name>
        <dbReference type="ChEBI" id="CHEBI:30616"/>
    </ligand>
</feature>
<comment type="catalytic activity">
    <reaction evidence="8">
        <text>ATP + H2O = ADP + phosphate + H(+)</text>
        <dbReference type="Rhea" id="RHEA:13065"/>
        <dbReference type="ChEBI" id="CHEBI:15377"/>
        <dbReference type="ChEBI" id="CHEBI:15378"/>
        <dbReference type="ChEBI" id="CHEBI:30616"/>
        <dbReference type="ChEBI" id="CHEBI:43474"/>
        <dbReference type="ChEBI" id="CHEBI:456216"/>
        <dbReference type="EC" id="5.6.2.4"/>
    </reaction>
</comment>
<dbReference type="PROSITE" id="PS51198">
    <property type="entry name" value="UVRD_HELICASE_ATP_BIND"/>
    <property type="match status" value="1"/>
</dbReference>
<dbReference type="PANTHER" id="PTHR11070:SF67">
    <property type="entry name" value="DNA 3'-5' HELICASE"/>
    <property type="match status" value="1"/>
</dbReference>
<accession>A0A2T2YBR7</accession>
<evidence type="ECO:0000256" key="4">
    <source>
        <dbReference type="ARBA" id="ARBA00022840"/>
    </source>
</evidence>
<dbReference type="SUPFAM" id="SSF52540">
    <property type="entry name" value="P-loop containing nucleoside triphosphate hydrolases"/>
    <property type="match status" value="1"/>
</dbReference>
<dbReference type="GO" id="GO:0003677">
    <property type="term" value="F:DNA binding"/>
    <property type="evidence" value="ECO:0007669"/>
    <property type="project" value="InterPro"/>
</dbReference>
<dbReference type="AlphaFoldDB" id="A0A2T2YBR7"/>
<evidence type="ECO:0000256" key="9">
    <source>
        <dbReference type="PROSITE-ProRule" id="PRU00560"/>
    </source>
</evidence>
<name>A0A2T2YBR7_9BACT</name>
<comment type="catalytic activity">
    <reaction evidence="6">
        <text>Couples ATP hydrolysis with the unwinding of duplex DNA by translocating in the 3'-5' direction.</text>
        <dbReference type="EC" id="5.6.2.4"/>
    </reaction>
</comment>